<comment type="caution">
    <text evidence="1">The sequence shown here is derived from an EMBL/GenBank/DDBJ whole genome shotgun (WGS) entry which is preliminary data.</text>
</comment>
<dbReference type="Proteomes" id="UP000234789">
    <property type="component" value="Unassembled WGS sequence"/>
</dbReference>
<sequence>MTKMKLPQIKVISLPLKLSNDIDDFLSGVNSQEELQDKVNRWIQQHAHKVSVTDIRFYGAGEYATIHYDLEFSIQSSGSA</sequence>
<protein>
    <submittedName>
        <fullName evidence="1">Uncharacterized protein</fullName>
    </submittedName>
</protein>
<evidence type="ECO:0000313" key="2">
    <source>
        <dbReference type="Proteomes" id="UP000234789"/>
    </source>
</evidence>
<reference evidence="1 2" key="1">
    <citation type="submission" date="2017-05" db="EMBL/GenBank/DDBJ databases">
        <title>Functional genome analysis of Paenibacillus pasadenensis strain R16: insights on endophytic life style and antifungal activity.</title>
        <authorList>
            <person name="Passera A."/>
            <person name="Marcolungo L."/>
            <person name="Casati P."/>
            <person name="Brasca M."/>
            <person name="Quaglino F."/>
            <person name="Delledonne M."/>
        </authorList>
    </citation>
    <scope>NUCLEOTIDE SEQUENCE [LARGE SCALE GENOMIC DNA]</scope>
    <source>
        <strain evidence="1 2">R16</strain>
    </source>
</reference>
<name>A0A2N5MZN0_9BACL</name>
<dbReference type="EMBL" id="NFEZ01000005">
    <property type="protein sequence ID" value="PLT43541.1"/>
    <property type="molecule type" value="Genomic_DNA"/>
</dbReference>
<organism evidence="1 2">
    <name type="scientific">Paenibacillus pasadenensis</name>
    <dbReference type="NCBI Taxonomy" id="217090"/>
    <lineage>
        <taxon>Bacteria</taxon>
        <taxon>Bacillati</taxon>
        <taxon>Bacillota</taxon>
        <taxon>Bacilli</taxon>
        <taxon>Bacillales</taxon>
        <taxon>Paenibacillaceae</taxon>
        <taxon>Paenibacillus</taxon>
    </lineage>
</organism>
<gene>
    <name evidence="1" type="ORF">B8V81_5081</name>
</gene>
<keyword evidence="2" id="KW-1185">Reference proteome</keyword>
<dbReference type="RefSeq" id="WP_101809539.1">
    <property type="nucleotide sequence ID" value="NZ_NFEZ01000005.1"/>
</dbReference>
<accession>A0A2N5MZN0</accession>
<proteinExistence type="predicted"/>
<dbReference type="AlphaFoldDB" id="A0A2N5MZN0"/>
<evidence type="ECO:0000313" key="1">
    <source>
        <dbReference type="EMBL" id="PLT43541.1"/>
    </source>
</evidence>